<feature type="domain" description="Polymerase beta nucleotidyltransferase" evidence="1">
    <location>
        <begin position="7"/>
        <end position="97"/>
    </location>
</feature>
<organism evidence="2 3">
    <name type="scientific">Geotalea uraniireducens (strain Rf4)</name>
    <name type="common">Geobacter uraniireducens</name>
    <dbReference type="NCBI Taxonomy" id="351605"/>
    <lineage>
        <taxon>Bacteria</taxon>
        <taxon>Pseudomonadati</taxon>
        <taxon>Thermodesulfobacteriota</taxon>
        <taxon>Desulfuromonadia</taxon>
        <taxon>Geobacterales</taxon>
        <taxon>Geobacteraceae</taxon>
        <taxon>Geotalea</taxon>
    </lineage>
</organism>
<dbReference type="AlphaFoldDB" id="A5GC32"/>
<dbReference type="InterPro" id="IPR043519">
    <property type="entry name" value="NT_sf"/>
</dbReference>
<dbReference type="InterPro" id="IPR041633">
    <property type="entry name" value="Polbeta"/>
</dbReference>
<dbReference type="Proteomes" id="UP000006695">
    <property type="component" value="Chromosome"/>
</dbReference>
<dbReference type="Gene3D" id="3.30.460.10">
    <property type="entry name" value="Beta Polymerase, domain 2"/>
    <property type="match status" value="1"/>
</dbReference>
<dbReference type="InterPro" id="IPR052930">
    <property type="entry name" value="TA_antitoxin_MntA"/>
</dbReference>
<dbReference type="KEGG" id="gur:Gura_0658"/>
<dbReference type="HOGENOM" id="CLU_130257_1_0_7"/>
<accession>A5GC32</accession>
<protein>
    <submittedName>
        <fullName evidence="2">DNA polymerase, beta domain protein region</fullName>
    </submittedName>
</protein>
<keyword evidence="3" id="KW-1185">Reference proteome</keyword>
<dbReference type="NCBIfam" id="NF047752">
    <property type="entry name" value="MntA_antitoxin"/>
    <property type="match status" value="1"/>
</dbReference>
<dbReference type="CDD" id="cd05403">
    <property type="entry name" value="NT_KNTase_like"/>
    <property type="match status" value="1"/>
</dbReference>
<name>A5GC32_GEOUR</name>
<dbReference type="EMBL" id="CP000698">
    <property type="protein sequence ID" value="ABQ24870.1"/>
    <property type="molecule type" value="Genomic_DNA"/>
</dbReference>
<reference evidence="2 3" key="1">
    <citation type="submission" date="2007-05" db="EMBL/GenBank/DDBJ databases">
        <title>Complete sequence of Geobacter uraniireducens Rf4.</title>
        <authorList>
            <consortium name="US DOE Joint Genome Institute"/>
            <person name="Copeland A."/>
            <person name="Lucas S."/>
            <person name="Lapidus A."/>
            <person name="Barry K."/>
            <person name="Detter J.C."/>
            <person name="Glavina del Rio T."/>
            <person name="Hammon N."/>
            <person name="Israni S."/>
            <person name="Dalin E."/>
            <person name="Tice H."/>
            <person name="Pitluck S."/>
            <person name="Chertkov O."/>
            <person name="Brettin T."/>
            <person name="Bruce D."/>
            <person name="Han C."/>
            <person name="Schmutz J."/>
            <person name="Larimer F."/>
            <person name="Land M."/>
            <person name="Hauser L."/>
            <person name="Kyrpides N."/>
            <person name="Mikhailova N."/>
            <person name="Shelobolina E."/>
            <person name="Aklujkar M."/>
            <person name="Lovley D."/>
            <person name="Richardson P."/>
        </authorList>
    </citation>
    <scope>NUCLEOTIDE SEQUENCE [LARGE SCALE GENOMIC DNA]</scope>
    <source>
        <strain evidence="2 3">Rf4</strain>
    </source>
</reference>
<dbReference type="Pfam" id="PF18765">
    <property type="entry name" value="Polbeta"/>
    <property type="match status" value="1"/>
</dbReference>
<sequence length="137" mass="16006">MKKSITETIIQYFAPDRHVIAVYLFGSQARGRAKPSSDVDLAVLLAEKPDFDYRLKAMDELSGLLKKPVDVVILDQCGLIMQRQVLKYGILLYERDSRKRKAFEILSRKMYLDFLPAHRLYVSKMEERILRRVENGR</sequence>
<dbReference type="SUPFAM" id="SSF81301">
    <property type="entry name" value="Nucleotidyltransferase"/>
    <property type="match status" value="1"/>
</dbReference>
<proteinExistence type="predicted"/>
<evidence type="ECO:0000313" key="2">
    <source>
        <dbReference type="EMBL" id="ABQ24870.1"/>
    </source>
</evidence>
<dbReference type="PANTHER" id="PTHR43852:SF3">
    <property type="entry name" value="NUCLEOTIDYLTRANSFERASE"/>
    <property type="match status" value="1"/>
</dbReference>
<gene>
    <name evidence="2" type="ordered locus">Gura_0658</name>
</gene>
<dbReference type="PANTHER" id="PTHR43852">
    <property type="entry name" value="NUCLEOTIDYLTRANSFERASE"/>
    <property type="match status" value="1"/>
</dbReference>
<dbReference type="STRING" id="351605.Gura_0658"/>
<evidence type="ECO:0000259" key="1">
    <source>
        <dbReference type="Pfam" id="PF18765"/>
    </source>
</evidence>
<evidence type="ECO:0000313" key="3">
    <source>
        <dbReference type="Proteomes" id="UP000006695"/>
    </source>
</evidence>